<evidence type="ECO:0000313" key="1">
    <source>
        <dbReference type="EMBL" id="MEE3718913.1"/>
    </source>
</evidence>
<organism evidence="1 2">
    <name type="scientific">Tumidithrix elongata BACA0141</name>
    <dbReference type="NCBI Taxonomy" id="2716417"/>
    <lineage>
        <taxon>Bacteria</taxon>
        <taxon>Bacillati</taxon>
        <taxon>Cyanobacteriota</taxon>
        <taxon>Cyanophyceae</taxon>
        <taxon>Pseudanabaenales</taxon>
        <taxon>Pseudanabaenaceae</taxon>
        <taxon>Tumidithrix</taxon>
        <taxon>Tumidithrix elongata</taxon>
    </lineage>
</organism>
<comment type="caution">
    <text evidence="1">The sequence shown here is derived from an EMBL/GenBank/DDBJ whole genome shotgun (WGS) entry which is preliminary data.</text>
</comment>
<name>A0AAW9Q6R1_9CYAN</name>
<protein>
    <submittedName>
        <fullName evidence="1">Uncharacterized protein</fullName>
    </submittedName>
</protein>
<gene>
    <name evidence="1" type="ORF">V2H45_19395</name>
</gene>
<dbReference type="Proteomes" id="UP001333818">
    <property type="component" value="Unassembled WGS sequence"/>
</dbReference>
<evidence type="ECO:0000313" key="2">
    <source>
        <dbReference type="Proteomes" id="UP001333818"/>
    </source>
</evidence>
<reference evidence="1" key="1">
    <citation type="submission" date="2024-01" db="EMBL/GenBank/DDBJ databases">
        <title>Bank of Algae and Cyanobacteria of the Azores (BACA) strain genomes.</title>
        <authorList>
            <person name="Luz R."/>
            <person name="Cordeiro R."/>
            <person name="Fonseca A."/>
            <person name="Goncalves V."/>
        </authorList>
    </citation>
    <scope>NUCLEOTIDE SEQUENCE</scope>
    <source>
        <strain evidence="1">BACA0141</strain>
    </source>
</reference>
<sequence length="63" mass="7097">MAVKNIIRSLVNRALLVKQLTPEIEEEINLALTVQGYISDAEYEALEYLMKAMDEGKVRLTAS</sequence>
<dbReference type="AlphaFoldDB" id="A0AAW9Q6R1"/>
<accession>A0AAW9Q6R1</accession>
<proteinExistence type="predicted"/>
<keyword evidence="2" id="KW-1185">Reference proteome</keyword>
<dbReference type="EMBL" id="JAZBJZ010000100">
    <property type="protein sequence ID" value="MEE3718913.1"/>
    <property type="molecule type" value="Genomic_DNA"/>
</dbReference>
<dbReference type="RefSeq" id="WP_330485349.1">
    <property type="nucleotide sequence ID" value="NZ_JAZBJZ010000100.1"/>
</dbReference>